<dbReference type="RefSeq" id="WP_076340402.1">
    <property type="nucleotide sequence ID" value="NZ_CAJTMI010000050.1"/>
</dbReference>
<protein>
    <submittedName>
        <fullName evidence="1">Uncharacterized protein</fullName>
    </submittedName>
</protein>
<dbReference type="OrthoDB" id="9874161at2"/>
<evidence type="ECO:0000313" key="2">
    <source>
        <dbReference type="Proteomes" id="UP000186705"/>
    </source>
</evidence>
<organism evidence="1 2">
    <name type="scientific">Dubosiella newyorkensis</name>
    <dbReference type="NCBI Taxonomy" id="1862672"/>
    <lineage>
        <taxon>Bacteria</taxon>
        <taxon>Bacillati</taxon>
        <taxon>Bacillota</taxon>
        <taxon>Erysipelotrichia</taxon>
        <taxon>Erysipelotrichales</taxon>
        <taxon>Erysipelotrichaceae</taxon>
        <taxon>Dubosiella</taxon>
    </lineage>
</organism>
<gene>
    <name evidence="1" type="ORF">BO225_00800</name>
</gene>
<dbReference type="GeneID" id="78274493"/>
<dbReference type="AlphaFoldDB" id="A0A1U7NQJ5"/>
<sequence>MEQTCLLDLKNENLSLVVTLSDIDSEKTMKYILLLLKCVPVFEKLQLSVRIYTLQPQADMDRIAAVYQTNFLWHESKEMIEALGAYKTKVVFGKKREIVYSYLFLFHDDRLVKMEKRISKTTLFALLQMAIKIRSKEFLKKLENMFDNFESL</sequence>
<name>A0A1U7NQJ5_9FIRM</name>
<dbReference type="EMBL" id="MPKA01000022">
    <property type="protein sequence ID" value="OLU47905.1"/>
    <property type="molecule type" value="Genomic_DNA"/>
</dbReference>
<dbReference type="Proteomes" id="UP000186705">
    <property type="component" value="Unassembled WGS sequence"/>
</dbReference>
<evidence type="ECO:0000313" key="1">
    <source>
        <dbReference type="EMBL" id="OLU47905.1"/>
    </source>
</evidence>
<proteinExistence type="predicted"/>
<accession>A0A1U7NQJ5</accession>
<comment type="caution">
    <text evidence="1">The sequence shown here is derived from an EMBL/GenBank/DDBJ whole genome shotgun (WGS) entry which is preliminary data.</text>
</comment>
<keyword evidence="2" id="KW-1185">Reference proteome</keyword>
<reference evidence="1 2" key="1">
    <citation type="submission" date="2016-11" db="EMBL/GenBank/DDBJ databases">
        <title>Description of two novel members of the family Erysipelotrichaceae: Ileibacterium lipovorans gen. nov., sp. nov. and Dubosiella newyorkensis, gen. nov., sp. nov.</title>
        <authorList>
            <person name="Cox L.M."/>
            <person name="Sohn J."/>
            <person name="Tyrrell K.L."/>
            <person name="Citron D.M."/>
            <person name="Lawson P.A."/>
            <person name="Patel N.B."/>
            <person name="Iizumi T."/>
            <person name="Perez-Perez G.I."/>
            <person name="Goldstein E.J."/>
            <person name="Blaser M.J."/>
        </authorList>
    </citation>
    <scope>NUCLEOTIDE SEQUENCE [LARGE SCALE GENOMIC DNA]</scope>
    <source>
        <strain evidence="1 2">NYU-BL-A4</strain>
    </source>
</reference>